<comment type="caution">
    <text evidence="1">The sequence shown here is derived from an EMBL/GenBank/DDBJ whole genome shotgun (WGS) entry which is preliminary data.</text>
</comment>
<dbReference type="SUPFAM" id="SSF56935">
    <property type="entry name" value="Porins"/>
    <property type="match status" value="1"/>
</dbReference>
<dbReference type="Gene3D" id="2.40.160.10">
    <property type="entry name" value="Porin"/>
    <property type="match status" value="1"/>
</dbReference>
<evidence type="ECO:0000313" key="1">
    <source>
        <dbReference type="EMBL" id="NIJ23498.1"/>
    </source>
</evidence>
<dbReference type="InterPro" id="IPR023614">
    <property type="entry name" value="Porin_dom_sf"/>
</dbReference>
<dbReference type="Proteomes" id="UP000788153">
    <property type="component" value="Unassembled WGS sequence"/>
</dbReference>
<reference evidence="1 2" key="1">
    <citation type="submission" date="2020-03" db="EMBL/GenBank/DDBJ databases">
        <title>Genomic Encyclopedia of Type Strains, Phase IV (KMG-IV): sequencing the most valuable type-strain genomes for metagenomic binning, comparative biology and taxonomic classification.</title>
        <authorList>
            <person name="Goeker M."/>
        </authorList>
    </citation>
    <scope>NUCLEOTIDE SEQUENCE [LARGE SCALE GENOMIC DNA]</scope>
    <source>
        <strain evidence="1 2">DSM 22753</strain>
    </source>
</reference>
<sequence>MAKGRIIAGLGFGALLAAGTVVAPMLHAQESGAQRLLKRSPSISRSGIGSFTPASGDPRLAAVLARAGLSGNSGFRFTPSERKSDGRKSVTVAVRARSSRSASAAERISAPAANNVSIAPIAYNLGVSVGWKRFALSGDMARVDLGALPGSREVADLGVSYTGKRASARVKAGVDRPTEGQPALVAEGPAYSLDVGGSYSLSRNLDVTAGVRYKSEEDRARLPRLTQQGQQRDSQAVYIGTAFRF</sequence>
<evidence type="ECO:0008006" key="3">
    <source>
        <dbReference type="Google" id="ProtNLM"/>
    </source>
</evidence>
<protein>
    <recommendedName>
        <fullName evidence="3">Porin</fullName>
    </recommendedName>
</protein>
<proteinExistence type="predicted"/>
<gene>
    <name evidence="1" type="ORF">FHT01_001040</name>
</gene>
<keyword evidence="2" id="KW-1185">Reference proteome</keyword>
<accession>A0ABX0TYV0</accession>
<dbReference type="EMBL" id="JAASQP010000001">
    <property type="protein sequence ID" value="NIJ23498.1"/>
    <property type="molecule type" value="Genomic_DNA"/>
</dbReference>
<name>A0ABX0TYV0_9SPHN</name>
<evidence type="ECO:0000313" key="2">
    <source>
        <dbReference type="Proteomes" id="UP000788153"/>
    </source>
</evidence>
<organism evidence="1 2">
    <name type="scientific">Sphingomonas japonica</name>
    <dbReference type="NCBI Taxonomy" id="511662"/>
    <lineage>
        <taxon>Bacteria</taxon>
        <taxon>Pseudomonadati</taxon>
        <taxon>Pseudomonadota</taxon>
        <taxon>Alphaproteobacteria</taxon>
        <taxon>Sphingomonadales</taxon>
        <taxon>Sphingomonadaceae</taxon>
        <taxon>Sphingomonas</taxon>
    </lineage>
</organism>
<dbReference type="RefSeq" id="WP_180345119.1">
    <property type="nucleotide sequence ID" value="NZ_BAAAEV010000001.1"/>
</dbReference>